<gene>
    <name evidence="1" type="ORF">Ldro_1140</name>
</gene>
<protein>
    <submittedName>
        <fullName evidence="1">Uncharacterized protein</fullName>
    </submittedName>
</protein>
<dbReference type="PATRIC" id="fig|1212489.4.peg.1202"/>
<name>A0A0W0SW25_9GAMM</name>
<organism evidence="1 2">
    <name type="scientific">Legionella drozanskii LLAP-1</name>
    <dbReference type="NCBI Taxonomy" id="1212489"/>
    <lineage>
        <taxon>Bacteria</taxon>
        <taxon>Pseudomonadati</taxon>
        <taxon>Pseudomonadota</taxon>
        <taxon>Gammaproteobacteria</taxon>
        <taxon>Legionellales</taxon>
        <taxon>Legionellaceae</taxon>
        <taxon>Legionella</taxon>
    </lineage>
</organism>
<dbReference type="Proteomes" id="UP000054736">
    <property type="component" value="Unassembled WGS sequence"/>
</dbReference>
<dbReference type="AlphaFoldDB" id="A0A0W0SW25"/>
<dbReference type="EMBL" id="LNXY01000020">
    <property type="protein sequence ID" value="KTC87521.1"/>
    <property type="molecule type" value="Genomic_DNA"/>
</dbReference>
<keyword evidence="2" id="KW-1185">Reference proteome</keyword>
<proteinExistence type="predicted"/>
<reference evidence="1 2" key="1">
    <citation type="submission" date="2015-11" db="EMBL/GenBank/DDBJ databases">
        <title>Genomic analysis of 38 Legionella species identifies large and diverse effector repertoires.</title>
        <authorList>
            <person name="Burstein D."/>
            <person name="Amaro F."/>
            <person name="Zusman T."/>
            <person name="Lifshitz Z."/>
            <person name="Cohen O."/>
            <person name="Gilbert J.A."/>
            <person name="Pupko T."/>
            <person name="Shuman H.A."/>
            <person name="Segal G."/>
        </authorList>
    </citation>
    <scope>NUCLEOTIDE SEQUENCE [LARGE SCALE GENOMIC DNA]</scope>
    <source>
        <strain evidence="1 2">ATCC 700990</strain>
    </source>
</reference>
<comment type="caution">
    <text evidence="1">The sequence shown here is derived from an EMBL/GenBank/DDBJ whole genome shotgun (WGS) entry which is preliminary data.</text>
</comment>
<evidence type="ECO:0000313" key="2">
    <source>
        <dbReference type="Proteomes" id="UP000054736"/>
    </source>
</evidence>
<evidence type="ECO:0000313" key="1">
    <source>
        <dbReference type="EMBL" id="KTC87521.1"/>
    </source>
</evidence>
<sequence>MNLCFKVEKSTDINSIYFKAVLKSALIFKIRGTAKLLFKNWQTHAQQLYPDYLYQADEDNLINDLTSAFAKGMELVWRNENQPKRQSEEWSVCIVLDAVSSKLNTSWSQEYIYKQSKEYKELCFLKTLVQYLKIDDTAIKKLEALYNKLIMKEINAEEQESKNENIICLDHFKNNKKPQSIFKKNIVNYFESIFFEKHFLIFGEILKNKFTFVLTDFFNSDEIIQLIESVKRPS</sequence>
<accession>A0A0W0SW25</accession>